<evidence type="ECO:0000313" key="2">
    <source>
        <dbReference type="Proteomes" id="UP000596661"/>
    </source>
</evidence>
<name>A0A803QH61_CANSA</name>
<dbReference type="AlphaFoldDB" id="A0A803QH61"/>
<proteinExistence type="predicted"/>
<evidence type="ECO:0000313" key="1">
    <source>
        <dbReference type="EnsemblPlants" id="cds.evm.model.09.724"/>
    </source>
</evidence>
<reference evidence="1" key="2">
    <citation type="submission" date="2021-03" db="UniProtKB">
        <authorList>
            <consortium name="EnsemblPlants"/>
        </authorList>
    </citation>
    <scope>IDENTIFICATION</scope>
</reference>
<keyword evidence="2" id="KW-1185">Reference proteome</keyword>
<organism evidence="1 2">
    <name type="scientific">Cannabis sativa</name>
    <name type="common">Hemp</name>
    <name type="synonym">Marijuana</name>
    <dbReference type="NCBI Taxonomy" id="3483"/>
    <lineage>
        <taxon>Eukaryota</taxon>
        <taxon>Viridiplantae</taxon>
        <taxon>Streptophyta</taxon>
        <taxon>Embryophyta</taxon>
        <taxon>Tracheophyta</taxon>
        <taxon>Spermatophyta</taxon>
        <taxon>Magnoliopsida</taxon>
        <taxon>eudicotyledons</taxon>
        <taxon>Gunneridae</taxon>
        <taxon>Pentapetalae</taxon>
        <taxon>rosids</taxon>
        <taxon>fabids</taxon>
        <taxon>Rosales</taxon>
        <taxon>Cannabaceae</taxon>
        <taxon>Cannabis</taxon>
    </lineage>
</organism>
<protein>
    <submittedName>
        <fullName evidence="1">Uncharacterized protein</fullName>
    </submittedName>
</protein>
<dbReference type="Proteomes" id="UP000596661">
    <property type="component" value="Chromosome 9"/>
</dbReference>
<reference evidence="1" key="1">
    <citation type="submission" date="2018-11" db="EMBL/GenBank/DDBJ databases">
        <authorList>
            <person name="Grassa J C."/>
        </authorList>
    </citation>
    <scope>NUCLEOTIDE SEQUENCE [LARGE SCALE GENOMIC DNA]</scope>
</reference>
<accession>A0A803QH61</accession>
<dbReference type="Gramene" id="evm.model.09.724">
    <property type="protein sequence ID" value="cds.evm.model.09.724"/>
    <property type="gene ID" value="evm.TU.09.724"/>
</dbReference>
<sequence length="100" mass="10731">MARGCSLSSPDNVLNVSGDPFPIYGPWMVTMSKNVDYLSREGLHGALLFEEEEDDDNGTSSSENISSKAIWVPKSAAATPGEEIAISVNNLNTKDAKRGK</sequence>
<dbReference type="EnsemblPlants" id="evm.model.09.724">
    <property type="protein sequence ID" value="cds.evm.model.09.724"/>
    <property type="gene ID" value="evm.TU.09.724"/>
</dbReference>
<dbReference type="EMBL" id="UZAU01000732">
    <property type="status" value="NOT_ANNOTATED_CDS"/>
    <property type="molecule type" value="Genomic_DNA"/>
</dbReference>